<gene>
    <name evidence="3" type="ORF">Tci_827007</name>
</gene>
<feature type="non-terminal residue" evidence="3">
    <location>
        <position position="1"/>
    </location>
</feature>
<protein>
    <recommendedName>
        <fullName evidence="4">Nucleotide exchange factor GrpE</fullName>
    </recommendedName>
</protein>
<dbReference type="InterPro" id="IPR000740">
    <property type="entry name" value="GrpE"/>
</dbReference>
<dbReference type="EMBL" id="BKCJ010963613">
    <property type="protein sequence ID" value="GFC55037.1"/>
    <property type="molecule type" value="Genomic_DNA"/>
</dbReference>
<dbReference type="AlphaFoldDB" id="A0A699PXN1"/>
<dbReference type="GO" id="GO:0006457">
    <property type="term" value="P:protein folding"/>
    <property type="evidence" value="ECO:0007669"/>
    <property type="project" value="InterPro"/>
</dbReference>
<name>A0A699PXN1_TANCI</name>
<evidence type="ECO:0000256" key="1">
    <source>
        <dbReference type="SAM" id="Coils"/>
    </source>
</evidence>
<evidence type="ECO:0000256" key="2">
    <source>
        <dbReference type="SAM" id="MobiDB-lite"/>
    </source>
</evidence>
<organism evidence="3">
    <name type="scientific">Tanacetum cinerariifolium</name>
    <name type="common">Dalmatian daisy</name>
    <name type="synonym">Chrysanthemum cinerariifolium</name>
    <dbReference type="NCBI Taxonomy" id="118510"/>
    <lineage>
        <taxon>Eukaryota</taxon>
        <taxon>Viridiplantae</taxon>
        <taxon>Streptophyta</taxon>
        <taxon>Embryophyta</taxon>
        <taxon>Tracheophyta</taxon>
        <taxon>Spermatophyta</taxon>
        <taxon>Magnoliopsida</taxon>
        <taxon>eudicotyledons</taxon>
        <taxon>Gunneridae</taxon>
        <taxon>Pentapetalae</taxon>
        <taxon>asterids</taxon>
        <taxon>campanulids</taxon>
        <taxon>Asterales</taxon>
        <taxon>Asteraceae</taxon>
        <taxon>Asteroideae</taxon>
        <taxon>Anthemideae</taxon>
        <taxon>Anthemidinae</taxon>
        <taxon>Tanacetum</taxon>
    </lineage>
</organism>
<comment type="caution">
    <text evidence="3">The sequence shown here is derived from an EMBL/GenBank/DDBJ whole genome shotgun (WGS) entry which is preliminary data.</text>
</comment>
<keyword evidence="1" id="KW-0175">Coiled coil</keyword>
<accession>A0A699PXN1</accession>
<feature type="region of interest" description="Disordered" evidence="2">
    <location>
        <begin position="1"/>
        <end position="23"/>
    </location>
</feature>
<dbReference type="Pfam" id="PF01025">
    <property type="entry name" value="GrpE"/>
    <property type="match status" value="1"/>
</dbReference>
<proteinExistence type="predicted"/>
<feature type="coiled-coil region" evidence="1">
    <location>
        <begin position="107"/>
        <end position="149"/>
    </location>
</feature>
<sequence>PDSYPHDAAADSGGVGADATREDDQTGRLTIIPMKNPYDILSIQQDAPMADISKGFNLALIHNMKTKLHTPQEMMQAKTQLSDPARRNLLTPLSALEDLQAQQLTLTHSLKKQLAEKELEKQDQLREFLLGLIEILDALEQKEANLRERYADDPDALKIVTNHASLQKRVWRQLERYGVSRVDFKKGKLIVGLSKVVETMPDASKPNESIISIVSHGYIRGNTVLREAELIVVKN</sequence>
<dbReference type="GO" id="GO:0042803">
    <property type="term" value="F:protein homodimerization activity"/>
    <property type="evidence" value="ECO:0007669"/>
    <property type="project" value="InterPro"/>
</dbReference>
<dbReference type="GO" id="GO:0000774">
    <property type="term" value="F:adenyl-nucleotide exchange factor activity"/>
    <property type="evidence" value="ECO:0007669"/>
    <property type="project" value="InterPro"/>
</dbReference>
<reference evidence="3" key="1">
    <citation type="journal article" date="2019" name="Sci. Rep.">
        <title>Draft genome of Tanacetum cinerariifolium, the natural source of mosquito coil.</title>
        <authorList>
            <person name="Yamashiro T."/>
            <person name="Shiraishi A."/>
            <person name="Satake H."/>
            <person name="Nakayama K."/>
        </authorList>
    </citation>
    <scope>NUCLEOTIDE SEQUENCE</scope>
</reference>
<evidence type="ECO:0000313" key="3">
    <source>
        <dbReference type="EMBL" id="GFC55037.1"/>
    </source>
</evidence>
<dbReference type="GO" id="GO:0051087">
    <property type="term" value="F:protein-folding chaperone binding"/>
    <property type="evidence" value="ECO:0007669"/>
    <property type="project" value="InterPro"/>
</dbReference>
<evidence type="ECO:0008006" key="4">
    <source>
        <dbReference type="Google" id="ProtNLM"/>
    </source>
</evidence>